<evidence type="ECO:0000256" key="2">
    <source>
        <dbReference type="ARBA" id="ARBA00023043"/>
    </source>
</evidence>
<dbReference type="InterPro" id="IPR002110">
    <property type="entry name" value="Ankyrin_rpt"/>
</dbReference>
<dbReference type="PIRSF" id="PIRSF000654">
    <property type="entry name" value="Integrin-linked_kinase"/>
    <property type="match status" value="1"/>
</dbReference>
<feature type="repeat" description="ANK" evidence="3">
    <location>
        <begin position="140"/>
        <end position="172"/>
    </location>
</feature>
<dbReference type="AlphaFoldDB" id="A0A3B4BLF6"/>
<reference evidence="5" key="3">
    <citation type="submission" date="2025-09" db="UniProtKB">
        <authorList>
            <consortium name="Ensembl"/>
        </authorList>
    </citation>
    <scope>IDENTIFICATION</scope>
</reference>
<proteinExistence type="predicted"/>
<accession>A0A3B4BLF6</accession>
<name>A0A3B4BLF6_PYGNA</name>
<reference evidence="5 6" key="1">
    <citation type="submission" date="2020-10" db="EMBL/GenBank/DDBJ databases">
        <title>Pygocentrus nattereri (red-bellied piranha) genome, fPygNat1, primary haplotype.</title>
        <authorList>
            <person name="Myers G."/>
            <person name="Meyer A."/>
            <person name="Karagic N."/>
            <person name="Pippel M."/>
            <person name="Winkler S."/>
            <person name="Tracey A."/>
            <person name="Wood J."/>
            <person name="Formenti G."/>
            <person name="Howe K."/>
            <person name="Fedrigo O."/>
            <person name="Jarvis E.D."/>
        </authorList>
    </citation>
    <scope>NUCLEOTIDE SEQUENCE [LARGE SCALE GENOMIC DNA]</scope>
</reference>
<dbReference type="PROSITE" id="PS50297">
    <property type="entry name" value="ANK_REP_REGION"/>
    <property type="match status" value="2"/>
</dbReference>
<feature type="repeat" description="ANK" evidence="3">
    <location>
        <begin position="107"/>
        <end position="139"/>
    </location>
</feature>
<organism evidence="5 6">
    <name type="scientific">Pygocentrus nattereri</name>
    <name type="common">Red-bellied piranha</name>
    <dbReference type="NCBI Taxonomy" id="42514"/>
    <lineage>
        <taxon>Eukaryota</taxon>
        <taxon>Metazoa</taxon>
        <taxon>Chordata</taxon>
        <taxon>Craniata</taxon>
        <taxon>Vertebrata</taxon>
        <taxon>Euteleostomi</taxon>
        <taxon>Actinopterygii</taxon>
        <taxon>Neopterygii</taxon>
        <taxon>Teleostei</taxon>
        <taxon>Ostariophysi</taxon>
        <taxon>Characiformes</taxon>
        <taxon>Characoidei</taxon>
        <taxon>Pygocentrus</taxon>
    </lineage>
</organism>
<evidence type="ECO:0000313" key="5">
    <source>
        <dbReference type="Ensembl" id="ENSPNAP00000000642.1"/>
    </source>
</evidence>
<reference evidence="5" key="2">
    <citation type="submission" date="2025-08" db="UniProtKB">
        <authorList>
            <consortium name="Ensembl"/>
        </authorList>
    </citation>
    <scope>IDENTIFICATION</scope>
</reference>
<dbReference type="Proteomes" id="UP001501920">
    <property type="component" value="Chromosome 10"/>
</dbReference>
<dbReference type="GeneTree" id="ENSGT00610000086772"/>
<dbReference type="InterPro" id="IPR036770">
    <property type="entry name" value="Ankyrin_rpt-contain_sf"/>
</dbReference>
<dbReference type="Pfam" id="PF12796">
    <property type="entry name" value="Ank_2"/>
    <property type="match status" value="1"/>
</dbReference>
<dbReference type="InterPro" id="IPR050776">
    <property type="entry name" value="Ank_Repeat/CDKN_Inhibitor"/>
</dbReference>
<evidence type="ECO:0000256" key="3">
    <source>
        <dbReference type="PROSITE-ProRule" id="PRU00023"/>
    </source>
</evidence>
<evidence type="ECO:0000256" key="4">
    <source>
        <dbReference type="SAM" id="MobiDB-lite"/>
    </source>
</evidence>
<protein>
    <submittedName>
        <fullName evidence="5">Uncharacterized protein</fullName>
    </submittedName>
</protein>
<feature type="compositionally biased region" description="Basic and acidic residues" evidence="4">
    <location>
        <begin position="223"/>
        <end position="232"/>
    </location>
</feature>
<dbReference type="SMART" id="SM00248">
    <property type="entry name" value="ANK"/>
    <property type="match status" value="4"/>
</dbReference>
<sequence>MFHTWALDELPMKSANCRAGGGISLNTGGKKCPPCVKLARTVSMARLGVNDALPQTAKRKKTPSVALVKLNRMTELHQAAAAGDYDLVQEIVKRNKCNPNQKDSDWNNKTPLHWAAAKGQTEVVRILIENGARSCLRTDNGWTPAHFAAESGKLPVLRYLHSVRAPIDMVDCSGDRPIRIAEIYGHRDCVQFLEKAETECRDHRRMALLKGLPLDETDDDWEEERREVDQQKRARSQKKHKVTEDWK</sequence>
<gene>
    <name evidence="5" type="primary">ANKRD66</name>
</gene>
<dbReference type="SUPFAM" id="SSF48403">
    <property type="entry name" value="Ankyrin repeat"/>
    <property type="match status" value="1"/>
</dbReference>
<evidence type="ECO:0000256" key="1">
    <source>
        <dbReference type="ARBA" id="ARBA00022737"/>
    </source>
</evidence>
<evidence type="ECO:0000313" key="6">
    <source>
        <dbReference type="Proteomes" id="UP001501920"/>
    </source>
</evidence>
<dbReference type="PANTHER" id="PTHR24201">
    <property type="entry name" value="ANK_REP_REGION DOMAIN-CONTAINING PROTEIN"/>
    <property type="match status" value="1"/>
</dbReference>
<dbReference type="PANTHER" id="PTHR24201:SF15">
    <property type="entry name" value="ANKYRIN REPEAT DOMAIN-CONTAINING PROTEIN 66"/>
    <property type="match status" value="1"/>
</dbReference>
<keyword evidence="6" id="KW-1185">Reference proteome</keyword>
<keyword evidence="1" id="KW-0677">Repeat</keyword>
<dbReference type="Ensembl" id="ENSPNAT00000013519.2">
    <property type="protein sequence ID" value="ENSPNAP00000000642.1"/>
    <property type="gene ID" value="ENSPNAG00000007632.2"/>
</dbReference>
<dbReference type="PROSITE" id="PS50088">
    <property type="entry name" value="ANK_REPEAT"/>
    <property type="match status" value="2"/>
</dbReference>
<dbReference type="STRING" id="42514.ENSPNAP00000000642"/>
<keyword evidence="2 3" id="KW-0040">ANK repeat</keyword>
<feature type="region of interest" description="Disordered" evidence="4">
    <location>
        <begin position="219"/>
        <end position="247"/>
    </location>
</feature>
<dbReference type="Gene3D" id="1.25.40.20">
    <property type="entry name" value="Ankyrin repeat-containing domain"/>
    <property type="match status" value="1"/>
</dbReference>